<comment type="caution">
    <text evidence="2">The sequence shown here is derived from an EMBL/GenBank/DDBJ whole genome shotgun (WGS) entry which is preliminary data.</text>
</comment>
<keyword evidence="1" id="KW-0472">Membrane</keyword>
<evidence type="ECO:0000313" key="3">
    <source>
        <dbReference type="Proteomes" id="UP001162164"/>
    </source>
</evidence>
<keyword evidence="1" id="KW-1133">Transmembrane helix</keyword>
<feature type="transmembrane region" description="Helical" evidence="1">
    <location>
        <begin position="41"/>
        <end position="67"/>
    </location>
</feature>
<reference evidence="2" key="1">
    <citation type="journal article" date="2023" name="Insect Mol. Biol.">
        <title>Genome sequencing provides insights into the evolution of gene families encoding plant cell wall-degrading enzymes in longhorned beetles.</title>
        <authorList>
            <person name="Shin N.R."/>
            <person name="Okamura Y."/>
            <person name="Kirsch R."/>
            <person name="Pauchet Y."/>
        </authorList>
    </citation>
    <scope>NUCLEOTIDE SEQUENCE</scope>
    <source>
        <strain evidence="2">MMC_N1</strain>
    </source>
</reference>
<accession>A0ABQ9JPB8</accession>
<name>A0ABQ9JPB8_9CUCU</name>
<evidence type="ECO:0000313" key="2">
    <source>
        <dbReference type="EMBL" id="KAJ8979721.1"/>
    </source>
</evidence>
<keyword evidence="1" id="KW-0812">Transmembrane</keyword>
<dbReference type="Proteomes" id="UP001162164">
    <property type="component" value="Unassembled WGS sequence"/>
</dbReference>
<organism evidence="2 3">
    <name type="scientific">Molorchus minor</name>
    <dbReference type="NCBI Taxonomy" id="1323400"/>
    <lineage>
        <taxon>Eukaryota</taxon>
        <taxon>Metazoa</taxon>
        <taxon>Ecdysozoa</taxon>
        <taxon>Arthropoda</taxon>
        <taxon>Hexapoda</taxon>
        <taxon>Insecta</taxon>
        <taxon>Pterygota</taxon>
        <taxon>Neoptera</taxon>
        <taxon>Endopterygota</taxon>
        <taxon>Coleoptera</taxon>
        <taxon>Polyphaga</taxon>
        <taxon>Cucujiformia</taxon>
        <taxon>Chrysomeloidea</taxon>
        <taxon>Cerambycidae</taxon>
        <taxon>Lamiinae</taxon>
        <taxon>Monochamini</taxon>
        <taxon>Molorchus</taxon>
    </lineage>
</organism>
<gene>
    <name evidence="2" type="ORF">NQ317_015545</name>
</gene>
<protein>
    <submittedName>
        <fullName evidence="2">Uncharacterized protein</fullName>
    </submittedName>
</protein>
<proteinExistence type="predicted"/>
<sequence length="88" mass="9797">MEYSRLSLEAPRLCRIAAIDMPFTGLVSNVPATQWRGQNGIFVTILYISAALSDICLAFATSFVLYLMIEAPFRNIFAVLLAPPETRQ</sequence>
<dbReference type="EMBL" id="JAPWTJ010000320">
    <property type="protein sequence ID" value="KAJ8979721.1"/>
    <property type="molecule type" value="Genomic_DNA"/>
</dbReference>
<keyword evidence="3" id="KW-1185">Reference proteome</keyword>
<evidence type="ECO:0000256" key="1">
    <source>
        <dbReference type="SAM" id="Phobius"/>
    </source>
</evidence>